<reference evidence="8" key="1">
    <citation type="journal article" date="2015" name="BMC Genomics">
        <title>Genomic and transcriptomic analysis of the endophytic fungus Pestalotiopsis fici reveals its lifestyle and high potential for synthesis of natural products.</title>
        <authorList>
            <person name="Wang X."/>
            <person name="Zhang X."/>
            <person name="Liu L."/>
            <person name="Xiang M."/>
            <person name="Wang W."/>
            <person name="Sun X."/>
            <person name="Che Y."/>
            <person name="Guo L."/>
            <person name="Liu G."/>
            <person name="Guo L."/>
            <person name="Wang C."/>
            <person name="Yin W.B."/>
            <person name="Stadler M."/>
            <person name="Zhang X."/>
            <person name="Liu X."/>
        </authorList>
    </citation>
    <scope>NUCLEOTIDE SEQUENCE [LARGE SCALE GENOMIC DNA]</scope>
    <source>
        <strain evidence="8">W106-1 / CGMCC3.15140</strain>
    </source>
</reference>
<evidence type="ECO:0000313" key="7">
    <source>
        <dbReference type="EMBL" id="ETS84255.1"/>
    </source>
</evidence>
<dbReference type="GO" id="GO:0016491">
    <property type="term" value="F:oxidoreductase activity"/>
    <property type="evidence" value="ECO:0007669"/>
    <property type="project" value="UniProtKB-KW"/>
</dbReference>
<dbReference type="InterPro" id="IPR050416">
    <property type="entry name" value="FAD-linked_Oxidoreductase"/>
</dbReference>
<keyword evidence="5" id="KW-0560">Oxidoreductase</keyword>
<gene>
    <name evidence="7" type="ORF">PFICI_02280</name>
</gene>
<keyword evidence="4" id="KW-0274">FAD</keyword>
<dbReference type="GeneID" id="19267293"/>
<dbReference type="Proteomes" id="UP000030651">
    <property type="component" value="Unassembled WGS sequence"/>
</dbReference>
<evidence type="ECO:0000313" key="8">
    <source>
        <dbReference type="Proteomes" id="UP000030651"/>
    </source>
</evidence>
<accession>W3XDZ0</accession>
<sequence>MDNNPAVDDGSCNQLDSTEYSHFALARHRWKHGVDAADLSRMGVGYVLTRKIPKKLHSSLWPKNTSERRSIIANESRTAVSTNIPHPKTAAHESRRIGRRNGWTFGVIIRYWTMKPSKILATFLWSCAAQAAAYNSTTEAKVAKIKELLTPQLSENATIIYPDSDQWGDVTERAASPRVNPGYLAVVEVAAQDDVVNTIKVANEIGVPFLAVTGSHGWTDDISKIQDGIQIRMRGLNHVGLGPNNDTAYAGGGVIQYEVVQGLYPYGKQAVHGLCECVSIMGPLLGGGHSMLQGAHGFAADNLVSAQVALHNGTVVTASTTENEDLFWGLRGAGHNLGIVLEFEVKAYDIHPDPWTFITFVYEADKIEQYFEAWNKLEDDIADPGLVVLNGYYRNLPEYNDEKLQPVLVMELIYQGYDTAAPQYIEAYRAIGPIHEENITDIYWNKLFDVTNFGLDDSVCVPDQNWAGYVNSIARWNTTSMRESYDIFADLVAIDTYNTSTFIFESYGRKGVRDIPDDFDAVAPEERNKHNMLAAFLFWSGDDTAELAVAREFGEKLQVAGRNGEIAHSYVNYAIGGEELPQVYGWEAGRLQKLQAIKAKYDPDNKFGFYASLAEEAQM</sequence>
<dbReference type="OrthoDB" id="9996127at2759"/>
<dbReference type="PROSITE" id="PS51387">
    <property type="entry name" value="FAD_PCMH"/>
    <property type="match status" value="1"/>
</dbReference>
<dbReference type="Gene3D" id="3.40.462.20">
    <property type="match status" value="1"/>
</dbReference>
<dbReference type="OMA" id="GIQINMR"/>
<dbReference type="eggNOG" id="ENOG502RNYE">
    <property type="taxonomic scope" value="Eukaryota"/>
</dbReference>
<evidence type="ECO:0000256" key="1">
    <source>
        <dbReference type="ARBA" id="ARBA00001974"/>
    </source>
</evidence>
<dbReference type="GO" id="GO:0071949">
    <property type="term" value="F:FAD binding"/>
    <property type="evidence" value="ECO:0007669"/>
    <property type="project" value="InterPro"/>
</dbReference>
<comment type="cofactor">
    <cofactor evidence="1">
        <name>FAD</name>
        <dbReference type="ChEBI" id="CHEBI:57692"/>
    </cofactor>
</comment>
<dbReference type="RefSeq" id="XP_007829052.1">
    <property type="nucleotide sequence ID" value="XM_007830861.1"/>
</dbReference>
<feature type="domain" description="FAD-binding PCMH-type" evidence="6">
    <location>
        <begin position="179"/>
        <end position="350"/>
    </location>
</feature>
<dbReference type="EMBL" id="KI912110">
    <property type="protein sequence ID" value="ETS84255.1"/>
    <property type="molecule type" value="Genomic_DNA"/>
</dbReference>
<dbReference type="InterPro" id="IPR036318">
    <property type="entry name" value="FAD-bd_PCMH-like_sf"/>
</dbReference>
<dbReference type="AlphaFoldDB" id="W3XDZ0"/>
<dbReference type="InterPro" id="IPR006094">
    <property type="entry name" value="Oxid_FAD_bind_N"/>
</dbReference>
<organism evidence="7 8">
    <name type="scientific">Pestalotiopsis fici (strain W106-1 / CGMCC3.15140)</name>
    <dbReference type="NCBI Taxonomy" id="1229662"/>
    <lineage>
        <taxon>Eukaryota</taxon>
        <taxon>Fungi</taxon>
        <taxon>Dikarya</taxon>
        <taxon>Ascomycota</taxon>
        <taxon>Pezizomycotina</taxon>
        <taxon>Sordariomycetes</taxon>
        <taxon>Xylariomycetidae</taxon>
        <taxon>Amphisphaeriales</taxon>
        <taxon>Sporocadaceae</taxon>
        <taxon>Pestalotiopsis</taxon>
    </lineage>
</organism>
<keyword evidence="3" id="KW-0285">Flavoprotein</keyword>
<dbReference type="Pfam" id="PF01565">
    <property type="entry name" value="FAD_binding_4"/>
    <property type="match status" value="1"/>
</dbReference>
<evidence type="ECO:0000256" key="2">
    <source>
        <dbReference type="ARBA" id="ARBA00005466"/>
    </source>
</evidence>
<keyword evidence="8" id="KW-1185">Reference proteome</keyword>
<dbReference type="InParanoid" id="W3XDZ0"/>
<dbReference type="SUPFAM" id="SSF56176">
    <property type="entry name" value="FAD-binding/transporter-associated domain-like"/>
    <property type="match status" value="1"/>
</dbReference>
<dbReference type="InterPro" id="IPR016166">
    <property type="entry name" value="FAD-bd_PCMH"/>
</dbReference>
<evidence type="ECO:0000259" key="6">
    <source>
        <dbReference type="PROSITE" id="PS51387"/>
    </source>
</evidence>
<protein>
    <recommendedName>
        <fullName evidence="6">FAD-binding PCMH-type domain-containing protein</fullName>
    </recommendedName>
</protein>
<dbReference type="PANTHER" id="PTHR42973">
    <property type="entry name" value="BINDING OXIDOREDUCTASE, PUTATIVE (AFU_ORTHOLOGUE AFUA_1G17690)-RELATED"/>
    <property type="match status" value="1"/>
</dbReference>
<comment type="similarity">
    <text evidence="2">Belongs to the oxygen-dependent FAD-linked oxidoreductase family.</text>
</comment>
<evidence type="ECO:0000256" key="4">
    <source>
        <dbReference type="ARBA" id="ARBA00022827"/>
    </source>
</evidence>
<proteinExistence type="inferred from homology"/>
<dbReference type="PANTHER" id="PTHR42973:SF9">
    <property type="entry name" value="FAD-BINDING PCMH-TYPE DOMAIN-CONTAINING PROTEIN-RELATED"/>
    <property type="match status" value="1"/>
</dbReference>
<evidence type="ECO:0000256" key="5">
    <source>
        <dbReference type="ARBA" id="ARBA00023002"/>
    </source>
</evidence>
<name>W3XDZ0_PESFW</name>
<dbReference type="KEGG" id="pfy:PFICI_02280"/>
<evidence type="ECO:0000256" key="3">
    <source>
        <dbReference type="ARBA" id="ARBA00022630"/>
    </source>
</evidence>
<dbReference type="InterPro" id="IPR016169">
    <property type="entry name" value="FAD-bd_PCMH_sub2"/>
</dbReference>
<dbReference type="Gene3D" id="3.30.465.10">
    <property type="match status" value="1"/>
</dbReference>
<dbReference type="HOGENOM" id="CLU_018354_0_1_1"/>